<dbReference type="InterPro" id="IPR046852">
    <property type="entry name" value="Neurobeachin_a-sol"/>
</dbReference>
<dbReference type="InterPro" id="IPR046851">
    <property type="entry name" value="NBCH_WD40"/>
</dbReference>
<dbReference type="SMART" id="SM01026">
    <property type="entry name" value="Beach"/>
    <property type="match status" value="1"/>
</dbReference>
<dbReference type="InterPro" id="IPR050865">
    <property type="entry name" value="BEACH_Domain"/>
</dbReference>
<feature type="region of interest" description="Disordered" evidence="4">
    <location>
        <begin position="441"/>
        <end position="469"/>
    </location>
</feature>
<reference evidence="8 9" key="1">
    <citation type="journal article" date="2024" name="Nat. Commun.">
        <title>Phylogenomics reveals the evolutionary origins of lichenization in chlorophyte algae.</title>
        <authorList>
            <person name="Puginier C."/>
            <person name="Libourel C."/>
            <person name="Otte J."/>
            <person name="Skaloud P."/>
            <person name="Haon M."/>
            <person name="Grisel S."/>
            <person name="Petersen M."/>
            <person name="Berrin J.G."/>
            <person name="Delaux P.M."/>
            <person name="Dal Grande F."/>
            <person name="Keller J."/>
        </authorList>
    </citation>
    <scope>NUCLEOTIDE SEQUENCE [LARGE SCALE GENOMIC DNA]</scope>
    <source>
        <strain evidence="8 9">SAG 2145</strain>
    </source>
</reference>
<evidence type="ECO:0000259" key="7">
    <source>
        <dbReference type="PROSITE" id="PS51783"/>
    </source>
</evidence>
<dbReference type="SMART" id="SM00320">
    <property type="entry name" value="WD40"/>
    <property type="match status" value="4"/>
</dbReference>
<dbReference type="Gene3D" id="1.10.1540.10">
    <property type="entry name" value="BEACH domain"/>
    <property type="match status" value="1"/>
</dbReference>
<dbReference type="PROSITE" id="PS50294">
    <property type="entry name" value="WD_REPEATS_REGION"/>
    <property type="match status" value="1"/>
</dbReference>
<feature type="region of interest" description="Disordered" evidence="4">
    <location>
        <begin position="83"/>
        <end position="123"/>
    </location>
</feature>
<dbReference type="Proteomes" id="UP001438707">
    <property type="component" value="Unassembled WGS sequence"/>
</dbReference>
<protein>
    <submittedName>
        <fullName evidence="8">Uncharacterized protein</fullName>
    </submittedName>
</protein>
<feature type="compositionally biased region" description="Pro residues" evidence="4">
    <location>
        <begin position="1908"/>
        <end position="1922"/>
    </location>
</feature>
<evidence type="ECO:0000256" key="1">
    <source>
        <dbReference type="ARBA" id="ARBA00022574"/>
    </source>
</evidence>
<dbReference type="CDD" id="cd01201">
    <property type="entry name" value="PH_BEACH"/>
    <property type="match status" value="1"/>
</dbReference>
<dbReference type="InterPro" id="IPR015943">
    <property type="entry name" value="WD40/YVTN_repeat-like_dom_sf"/>
</dbReference>
<dbReference type="SUPFAM" id="SSF56112">
    <property type="entry name" value="Protein kinase-like (PK-like)"/>
    <property type="match status" value="1"/>
</dbReference>
<feature type="compositionally biased region" description="Polar residues" evidence="4">
    <location>
        <begin position="665"/>
        <end position="681"/>
    </location>
</feature>
<dbReference type="InterPro" id="IPR019775">
    <property type="entry name" value="WD40_repeat_CS"/>
</dbReference>
<keyword evidence="2" id="KW-0677">Repeat</keyword>
<dbReference type="PROSITE" id="PS51783">
    <property type="entry name" value="PH_BEACH"/>
    <property type="match status" value="1"/>
</dbReference>
<dbReference type="InterPro" id="IPR013320">
    <property type="entry name" value="ConA-like_dom_sf"/>
</dbReference>
<evidence type="ECO:0000256" key="2">
    <source>
        <dbReference type="ARBA" id="ARBA00022737"/>
    </source>
</evidence>
<dbReference type="InterPro" id="IPR031570">
    <property type="entry name" value="NBEA/BDCP_DUF4704"/>
</dbReference>
<dbReference type="Pfam" id="PF14844">
    <property type="entry name" value="PH_BEACH"/>
    <property type="match status" value="1"/>
</dbReference>
<dbReference type="InterPro" id="IPR011993">
    <property type="entry name" value="PH-like_dom_sf"/>
</dbReference>
<evidence type="ECO:0000256" key="4">
    <source>
        <dbReference type="SAM" id="MobiDB-lite"/>
    </source>
</evidence>
<comment type="caution">
    <text evidence="8">The sequence shown here is derived from an EMBL/GenBank/DDBJ whole genome shotgun (WGS) entry which is preliminary data.</text>
</comment>
<dbReference type="PROSITE" id="PS00678">
    <property type="entry name" value="WD_REPEATS_1"/>
    <property type="match status" value="1"/>
</dbReference>
<dbReference type="PANTHER" id="PTHR13743">
    <property type="entry name" value="BEIGE/BEACH-RELATED"/>
    <property type="match status" value="1"/>
</dbReference>
<dbReference type="Pfam" id="PF16057">
    <property type="entry name" value="DUF4800"/>
    <property type="match status" value="1"/>
</dbReference>
<dbReference type="CDD" id="cd06071">
    <property type="entry name" value="Beach"/>
    <property type="match status" value="1"/>
</dbReference>
<dbReference type="Pfam" id="PF20426">
    <property type="entry name" value="NBCH_WD40"/>
    <property type="match status" value="1"/>
</dbReference>
<feature type="compositionally biased region" description="Low complexity" evidence="4">
    <location>
        <begin position="698"/>
        <end position="709"/>
    </location>
</feature>
<dbReference type="InterPro" id="IPR001680">
    <property type="entry name" value="WD40_rpt"/>
</dbReference>
<dbReference type="InterPro" id="IPR023362">
    <property type="entry name" value="PH-BEACH_dom"/>
</dbReference>
<name>A0AAW1Q9E2_9CHLO</name>
<dbReference type="Pfam" id="PF13385">
    <property type="entry name" value="Laminin_G_3"/>
    <property type="match status" value="1"/>
</dbReference>
<feature type="domain" description="BEACH-type PH" evidence="7">
    <location>
        <begin position="2541"/>
        <end position="2646"/>
    </location>
</feature>
<accession>A0AAW1Q9E2</accession>
<dbReference type="Gene3D" id="2.30.29.30">
    <property type="entry name" value="Pleckstrin-homology domain (PH domain)/Phosphotyrosine-binding domain (PTB)"/>
    <property type="match status" value="1"/>
</dbReference>
<dbReference type="Gene3D" id="1.10.510.10">
    <property type="entry name" value="Transferase(Phosphotransferase) domain 1"/>
    <property type="match status" value="1"/>
</dbReference>
<dbReference type="InterPro" id="IPR011989">
    <property type="entry name" value="ARM-like"/>
</dbReference>
<evidence type="ECO:0000256" key="3">
    <source>
        <dbReference type="PROSITE-ProRule" id="PRU00221"/>
    </source>
</evidence>
<keyword evidence="9" id="KW-1185">Reference proteome</keyword>
<dbReference type="InterPro" id="IPR011009">
    <property type="entry name" value="Kinase-like_dom_sf"/>
</dbReference>
<feature type="region of interest" description="Disordered" evidence="4">
    <location>
        <begin position="1902"/>
        <end position="1962"/>
    </location>
</feature>
<dbReference type="InterPro" id="IPR000409">
    <property type="entry name" value="BEACH_dom"/>
</dbReference>
<dbReference type="Pfam" id="PF15787">
    <property type="entry name" value="DUF4704"/>
    <property type="match status" value="1"/>
</dbReference>
<keyword evidence="1 3" id="KW-0853">WD repeat</keyword>
<dbReference type="GO" id="GO:0004672">
    <property type="term" value="F:protein kinase activity"/>
    <property type="evidence" value="ECO:0007669"/>
    <property type="project" value="InterPro"/>
</dbReference>
<dbReference type="Gene3D" id="2.130.10.10">
    <property type="entry name" value="YVTN repeat-like/Quinoprotein amine dehydrogenase"/>
    <property type="match status" value="2"/>
</dbReference>
<feature type="region of interest" description="Disordered" evidence="4">
    <location>
        <begin position="1"/>
        <end position="37"/>
    </location>
</feature>
<feature type="compositionally biased region" description="Basic and acidic residues" evidence="4">
    <location>
        <begin position="16"/>
        <end position="30"/>
    </location>
</feature>
<dbReference type="SUPFAM" id="SSF48371">
    <property type="entry name" value="ARM repeat"/>
    <property type="match status" value="2"/>
</dbReference>
<dbReference type="Pfam" id="PF20425">
    <property type="entry name" value="Neurobeachin"/>
    <property type="match status" value="1"/>
</dbReference>
<dbReference type="SUPFAM" id="SSF50978">
    <property type="entry name" value="WD40 repeat-like"/>
    <property type="match status" value="1"/>
</dbReference>
<feature type="compositionally biased region" description="Low complexity" evidence="4">
    <location>
        <begin position="1923"/>
        <end position="1932"/>
    </location>
</feature>
<dbReference type="InterPro" id="IPR036372">
    <property type="entry name" value="BEACH_dom_sf"/>
</dbReference>
<dbReference type="Pfam" id="PF02138">
    <property type="entry name" value="Beach"/>
    <property type="match status" value="1"/>
</dbReference>
<feature type="region of interest" description="Disordered" evidence="4">
    <location>
        <begin position="661"/>
        <end position="683"/>
    </location>
</feature>
<feature type="region of interest" description="Disordered" evidence="4">
    <location>
        <begin position="2496"/>
        <end position="2542"/>
    </location>
</feature>
<dbReference type="InterPro" id="IPR036322">
    <property type="entry name" value="WD40_repeat_dom_sf"/>
</dbReference>
<feature type="repeat" description="WD" evidence="3">
    <location>
        <begin position="3083"/>
        <end position="3116"/>
    </location>
</feature>
<dbReference type="PROSITE" id="PS50197">
    <property type="entry name" value="BEACH"/>
    <property type="match status" value="1"/>
</dbReference>
<evidence type="ECO:0000259" key="5">
    <source>
        <dbReference type="PROSITE" id="PS50011"/>
    </source>
</evidence>
<feature type="region of interest" description="Disordered" evidence="4">
    <location>
        <begin position="2933"/>
        <end position="2962"/>
    </location>
</feature>
<dbReference type="SUPFAM" id="SSF49899">
    <property type="entry name" value="Concanavalin A-like lectins/glucanases"/>
    <property type="match status" value="1"/>
</dbReference>
<dbReference type="Gene3D" id="1.25.10.10">
    <property type="entry name" value="Leucine-rich Repeat Variant"/>
    <property type="match status" value="1"/>
</dbReference>
<dbReference type="InterPro" id="IPR016024">
    <property type="entry name" value="ARM-type_fold"/>
</dbReference>
<dbReference type="PANTHER" id="PTHR13743:SF112">
    <property type="entry name" value="BEACH DOMAIN-CONTAINING PROTEIN"/>
    <property type="match status" value="1"/>
</dbReference>
<dbReference type="FunFam" id="1.10.1540.10:FF:000001">
    <property type="entry name" value="neurobeachin isoform X1"/>
    <property type="match status" value="1"/>
</dbReference>
<feature type="domain" description="BEACH" evidence="6">
    <location>
        <begin position="2655"/>
        <end position="2946"/>
    </location>
</feature>
<evidence type="ECO:0000313" key="9">
    <source>
        <dbReference type="Proteomes" id="UP001438707"/>
    </source>
</evidence>
<feature type="region of interest" description="Disordered" evidence="4">
    <location>
        <begin position="698"/>
        <end position="778"/>
    </location>
</feature>
<dbReference type="PROSITE" id="PS50011">
    <property type="entry name" value="PROTEIN_KINASE_DOM"/>
    <property type="match status" value="1"/>
</dbReference>
<dbReference type="SUPFAM" id="SSF81837">
    <property type="entry name" value="BEACH domain"/>
    <property type="match status" value="1"/>
</dbReference>
<evidence type="ECO:0000313" key="8">
    <source>
        <dbReference type="EMBL" id="KAK9818940.1"/>
    </source>
</evidence>
<dbReference type="GO" id="GO:0005524">
    <property type="term" value="F:ATP binding"/>
    <property type="evidence" value="ECO:0007669"/>
    <property type="project" value="InterPro"/>
</dbReference>
<gene>
    <name evidence="8" type="ORF">WJX74_004320</name>
</gene>
<dbReference type="PROSITE" id="PS50082">
    <property type="entry name" value="WD_REPEATS_2"/>
    <property type="match status" value="1"/>
</dbReference>
<dbReference type="EMBL" id="JALJOS010000052">
    <property type="protein sequence ID" value="KAK9818940.1"/>
    <property type="molecule type" value="Genomic_DNA"/>
</dbReference>
<feature type="domain" description="Protein kinase" evidence="5">
    <location>
        <begin position="3578"/>
        <end position="3880"/>
    </location>
</feature>
<proteinExistence type="predicted"/>
<dbReference type="Gene3D" id="2.60.120.200">
    <property type="match status" value="1"/>
</dbReference>
<dbReference type="SUPFAM" id="SSF50729">
    <property type="entry name" value="PH domain-like"/>
    <property type="match status" value="1"/>
</dbReference>
<dbReference type="InterPro" id="IPR000719">
    <property type="entry name" value="Prot_kinase_dom"/>
</dbReference>
<organism evidence="8 9">
    <name type="scientific">Apatococcus lobatus</name>
    <dbReference type="NCBI Taxonomy" id="904363"/>
    <lineage>
        <taxon>Eukaryota</taxon>
        <taxon>Viridiplantae</taxon>
        <taxon>Chlorophyta</taxon>
        <taxon>core chlorophytes</taxon>
        <taxon>Trebouxiophyceae</taxon>
        <taxon>Chlorellales</taxon>
        <taxon>Chlorellaceae</taxon>
        <taxon>Apatococcus</taxon>
    </lineage>
</organism>
<dbReference type="SMART" id="SM00220">
    <property type="entry name" value="S_TKc"/>
    <property type="match status" value="1"/>
</dbReference>
<sequence length="3880" mass="423627">MKLFGSWFGRTNESTSRTEEHAKSATDQHSLEFSFSGSNRQEAQLQALWKSYEQTADAKVASQKLQVFYQKFAELLSHWQPGSNMAEGSSPGHPSAVPSAAEAQPKSFGSHARQEHNHGCHSGHPKAVLKAVMETLQQMPNEFAQAVRRDSSTLQEGGRQKASDIVDVIKILVRAQYNRKQLLAMDLLTVLSRILKVGISRLKMLGAVAGNDDGQRRVEAQLQNVGSTISHAVTIMDAYVAGELQHCLRTRRPGMQSYAQGLQSTCGIWSLLEPGSQMEAAAMNKALQPVLQAGLQAQLLELLHLLTQVQTGGTTVAPAWEHQLLRSLAGMVAASSSARSQLLSAKEPGQAGVMVLRDMLGWPEAHGASEVRPSKGMATGNITGCKGRAENDELTSQLLVLQIVACSTSHQPAVMQMFKEEGGFQRLTQLLQWTALTFKPREKSPPSIRTARSQGPKQLTAGVGQPHAQEPVTPISAMKAALRPGSGKLSLSSPSVQNLDSGSLSQPLLYGKSADGSLREAGDQPILPKLPLVPELAEAFAILAWWLRLQVTSAVSHPSWSEALSNISSCILEAFKPCTDHGPPPTNPLGMIDAAHASGDQQRHDRAVHALCYESATLQLHVIHFLGRILNVQPAAIQTLRPLGVWDILCGPAFLLHGGSRPPAATSSPVQNAGKAQSAETVGQDEPAVIHADSNAAVPDDAAPQQPAVHSGKTGIPSADVATDQNAPEQLSPARAAPGAAIYGSAQAVQSSAEGPQERQGQEQVAVEPADTQEPSPALQTLRNAVIALLEKTACMRGLDNTDVEVTKLLHLIREWMLDGSVILLVGPALARTLLVMPERTVPPMDTIDALALLADAIRRQQRAEQSLPLPSTALWQARCAVLALLANYLHQSPAMQLKSVRDWDMVAALFELLWEEKARRIALRLIVSMMRSVPATEDDKLAKAALFTKYVEVLPHALSKSLDCGINIILDLLAGIQAVVAGDTATHQILFRNAECFIQIVNLLNLDFPAETGTELCVKVLQSLQTLIAGSESNRQRLRADIGYDTLQAGLLRHAPSSGPSQLLLEAVLGLILEKFWEPDKAGTSAAFLNPDAIPMFFHLLQRSAPEVMLWGLQSWQSLLQGSLGNLSACTRMGLLSMLIAWFGSCSGQLKPSLMPLIEQLGSYSISGRDLRALLALLRRKMPSGTVPTHTKLVLQALSSMAYHEGPTAFFDFSDPAAGIMRTSNLKFPSARGYSFATWLRLEDLKHDPAEASRAVFALLSRSVDSTKGIVVAMKGNKLQVSSLQPRLVHVELNFGLAPHKWYHIVLTHSAGSTLTYPTIRLYVNGSMEASVRLKFPKISEPLNACSIAARLSASESGLDKPLGAFRGQMSCIYLFQDVLTAGHVNGLYALGPNYQSTFLPTESDELLIQSPSSTALVMEGKDALAPLLLLSYNAQAAAGRMLYNTPEMDKGGTDDNGTAAILEGTQLCCTCQLRDILHCLGGVSVLLPLVNQLDVAVEAADGQNPDEGRAADVFGLLASVLQDSPSNRQAMLSISGPGLLSYLLQQRKPENLTVTLLKAMEGLMRACQPAEALSRDILRYLVLNLDLWHPAPLDTQRHLLKLLHKLGQGDPLKLRALVSMSSLIDTVRLHYWTSEGSDAAERACCGSGTPEDIRLLRKGLLDVAALIWRTPPPAQLSPDRQQVDMQALAAFIGDCQDNALLEDMLHLLLMALQPGNPGCTTAVAGLHAIGGPRVLLSLLSRSSHTIRLLGLKLLSAFAAVTRPSGSAAPQGGLSEPDTATSTALATEGFWAAVSESLMMFPLNRDKRLALTDLMCANWTRQQALVQTPRGRNAPIIMAPQVVGIMLRLLMACDDANERLYTLETLCFLIVEGPQQNRAAVTSQPGWDEWLLELLLDGSPCNRPSTNDPPSPSSPPTPSPHASPASSRGSPFATSDQLLGAPASPTRGDQQKAGSQRPKWRWHTNEARLVRDLLRALHSHCLKHDPRGWTQLERTACRLRQYASRDVVDGWGLLHELLADVVADMLGNPPEDAEAGTETGGAWSMVSSIADEPCRSNVVVLLGIIDDLTTGTLMVPEGGSQHAVPRDAIDWADSNSQEAIPTEAWATIGAPSVLSHQKRLVTPACWRLYDGTWQLLYILQKGAESAAVLSPAPVTSGPPSHPQLQRKDSLVGQAHFLMDVKAAGADAPEAIIDTSSAAPATVVEQGFGHRASRLALRLLLLYLRLAPQPKAAAYCQPGAQLLGSLLNPQAAASRDRLHLLLAALMRLMQAHHLEDSSHERKPPIATAVAAVIATTRHVLAVSLPQQGQGAVRLPGDPSNGQFWSQVESVVQWERVTAAARAELQFARHMAAVHAAALQLLESEASRIHMQSKQAQQAFSQESREALGLVCMHDKTRRVASRTGTEESTQALARAWRRMHRSLTSDRGLWASADSSHLFHWKQDQMEDPQRRRLRLKRNYHFVQYTSGSAKPADSAPQDPIAHMDDRLLAGMAKRKRSDFDEEEEDVGEGPASPRSMNDRQSRSGQDLLEEEAEEQDAQRSTQKQLVFSCRCQLVTPKHVVQGMLRITPSQLQFTGDAQQEGVGPPQPKAARTQKAWKMQMLEELQFTRYQLRPHALELFFTDHTNALLSFSNAQDTRGTATSLQRAAPQVSLLDRKRKLERVARMQQRWQRWEISNFEYLMRLNTLAGRTYNDLSQYPVFPWVIADYTSEALDLSAPSTFRDLSKPVGALDEKRLQFFLERYDTLTADPDIPPFHYGSHYSSAGTVLFYLVRLEPFTAMNRALQGGHFDHADRLFHSIADTWTNVLHNSSDVKELIPEFYYHSEFLLNANNFDFGARQNGPDLADVVLPPWAKASPEEFVRIQREALESDYVSDHLHEWIDLIFGFKQRGKAAEDAANVFFYLTYEGAVDMDSMQDDHRRKAVEDQISNFGQTPSQLFRKKHPRRNPPPSPAARPLLNGPDAMKLTTVGMPPAKRPNIAVARLEVADGRIVLVNADRAVSCHKWIAPRPDSTFTFAKAGELAYGVEADSTAPRLLGTPFAADLESGHCYAVLPGAKLVASCGYWDNSVRCYSVEDGRLLQSLRQHKDIVTCIAVGADGETIVTGSRDTMVIIWDIAGQQQKGGRGRAGSQSSLPLQDQPRHILYGHQDAVMCLTVCTQLDLVVSAAADGNLLIHTLSSGRYFRCLSLPEGMVPALLAAAAGQGMLVAHSWQDLSLHAYTINGRHLVSAEGNERLKAMVVSPDGRFLLTGGCKGFITLRWLHSMEVVLKYDAGRGPITALAVTAEDCILAGTQDGCMMVFAPDSRRHITRRLNLADARYPVRLLVPENDSCIDFVAAFAHQAELPPDSKVLISEDGIWTNMRTLESLPAGTIVVKIVHRPPGVQAGAVNAAGQPQQANMSATLIQEHLWCLPKPQLPQSSQQVEAWLFPAVASDQPLLKLPVTNVYHQHALMTDACARHMLTPAGESNVAVTFTALLQATPMNFTSEMETSMLVAKYLQAWSELNISPCRLPYHLSFNVTEKGHTHSSNTGKGDLRPDAIVTVRKCTLMLGVDKHRDIEAALKDLIAKRVDLPRLHYGKVNFLIGYAAAGTAFQWCWLPHLAAQELSTVGPELDMRQPFDRWIMLQSSVQVYRLLTVMSRNVARLPGRMALYEIVARGENREVQMLGNAVLKTIRKFSSYAEEQQIDFAAIKAAYEAANEAWLQLCHSKQHPFLITCMDPPGPCLRHNCYKVTTTPCGYKAQVESEQDLHAMAVSCCRAAETLHAKGLVHRDLRLDNVIQLGPQQYVVIDLESAAILCNNRLPQGFNSVLKTCCPAALDGGRYTPASDMYSIGCLLETTLDLPSAAAQAFISKLQQKQLDAGAALRYLETRWVPPDQMGS</sequence>
<dbReference type="Pfam" id="PF00069">
    <property type="entry name" value="Pkinase"/>
    <property type="match status" value="1"/>
</dbReference>
<evidence type="ECO:0000259" key="6">
    <source>
        <dbReference type="PROSITE" id="PS50197"/>
    </source>
</evidence>